<reference evidence="4" key="1">
    <citation type="journal article" date="2020" name="bioRxiv">
        <title>A rank-normalized archaeal taxonomy based on genome phylogeny resolves widespread incomplete and uneven classifications.</title>
        <authorList>
            <person name="Rinke C."/>
            <person name="Chuvochina M."/>
            <person name="Mussig A.J."/>
            <person name="Chaumeil P.-A."/>
            <person name="Waite D.W."/>
            <person name="Whitman W.B."/>
            <person name="Parks D.H."/>
            <person name="Hugenholtz P."/>
        </authorList>
    </citation>
    <scope>NUCLEOTIDE SEQUENCE [LARGE SCALE GENOMIC DNA]</scope>
</reference>
<reference evidence="3" key="2">
    <citation type="submission" date="2021-03" db="EMBL/GenBank/DDBJ databases">
        <authorList>
            <person name="Jaffe A."/>
        </authorList>
    </citation>
    <scope>NUCLEOTIDE SEQUENCE</scope>
    <source>
        <strain evidence="3">RIFCSPLOWO2_01_FULL_58_19</strain>
    </source>
</reference>
<proteinExistence type="predicted"/>
<dbReference type="EMBL" id="JAGVWE010000005">
    <property type="protein sequence ID" value="MBS3063418.1"/>
    <property type="molecule type" value="Genomic_DNA"/>
</dbReference>
<keyword evidence="1" id="KW-0472">Membrane</keyword>
<evidence type="ECO:0000313" key="3">
    <source>
        <dbReference type="EMBL" id="MBS3063418.1"/>
    </source>
</evidence>
<keyword evidence="1" id="KW-0812">Transmembrane</keyword>
<dbReference type="EMBL" id="DUGH01000003">
    <property type="protein sequence ID" value="HIH15790.1"/>
    <property type="molecule type" value="Genomic_DNA"/>
</dbReference>
<feature type="transmembrane region" description="Helical" evidence="1">
    <location>
        <begin position="171"/>
        <end position="196"/>
    </location>
</feature>
<dbReference type="Proteomes" id="UP000564964">
    <property type="component" value="Unassembled WGS sequence"/>
</dbReference>
<comment type="caution">
    <text evidence="2">The sequence shown here is derived from an EMBL/GenBank/DDBJ whole genome shotgun (WGS) entry which is preliminary data.</text>
</comment>
<evidence type="ECO:0008006" key="5">
    <source>
        <dbReference type="Google" id="ProtNLM"/>
    </source>
</evidence>
<dbReference type="AlphaFoldDB" id="A0A7J4JF89"/>
<keyword evidence="1" id="KW-1133">Transmembrane helix</keyword>
<protein>
    <recommendedName>
        <fullName evidence="5">ECF transporter S component</fullName>
    </recommendedName>
</protein>
<reference evidence="3" key="3">
    <citation type="submission" date="2021-05" db="EMBL/GenBank/DDBJ databases">
        <title>Protein family content uncovers lineage relationships and bacterial pathway maintenance mechanisms in DPANN archaea.</title>
        <authorList>
            <person name="Castelle C.J."/>
            <person name="Meheust R."/>
            <person name="Jaffe A.L."/>
            <person name="Seitz K."/>
            <person name="Gong X."/>
            <person name="Baker B.J."/>
            <person name="Banfield J.F."/>
        </authorList>
    </citation>
    <scope>NUCLEOTIDE SEQUENCE</scope>
    <source>
        <strain evidence="3">RIFCSPLOWO2_01_FULL_58_19</strain>
    </source>
</reference>
<gene>
    <name evidence="2" type="ORF">HA252_00070</name>
    <name evidence="3" type="ORF">J4203_06105</name>
</gene>
<organism evidence="2 4">
    <name type="scientific">Candidatus Iainarchaeum sp</name>
    <dbReference type="NCBI Taxonomy" id="3101447"/>
    <lineage>
        <taxon>Archaea</taxon>
        <taxon>Candidatus Iainarchaeota</taxon>
        <taxon>Candidatus Iainarchaeia</taxon>
        <taxon>Candidatus Iainarchaeales</taxon>
        <taxon>Candidatus Iainarchaeaceae</taxon>
        <taxon>Candidatus Iainarchaeum</taxon>
    </lineage>
</organism>
<feature type="transmembrane region" description="Helical" evidence="1">
    <location>
        <begin position="109"/>
        <end position="126"/>
    </location>
</feature>
<sequence>MHAQQIQLQEEKPLRPAVTKKIEALGKEIEGVKTERELKDFALFFGLLAASVLGRVALKYVPSGLPSVEPIIPFAVLAGLLFGVKEGFVLGSSAYVVSNFFVPGLQGPWTVFQALGAGLAGLFGGVHRGFGKPTGKALIALTVFGTLVFELIVNVSGGLLGIGWFTGLMGLPLYFLTSLPFSAVHTLTNAGFAAFLKPLLSLRKNDEQKFSLVSLTRAVNGKRLTVRMLKSNE</sequence>
<evidence type="ECO:0000313" key="2">
    <source>
        <dbReference type="EMBL" id="HIH15790.1"/>
    </source>
</evidence>
<accession>A0A7J4JF89</accession>
<feature type="transmembrane region" description="Helical" evidence="1">
    <location>
        <begin position="41"/>
        <end position="58"/>
    </location>
</feature>
<dbReference type="Proteomes" id="UP000678237">
    <property type="component" value="Unassembled WGS sequence"/>
</dbReference>
<evidence type="ECO:0000313" key="4">
    <source>
        <dbReference type="Proteomes" id="UP000564964"/>
    </source>
</evidence>
<dbReference type="Gene3D" id="1.10.1760.20">
    <property type="match status" value="1"/>
</dbReference>
<evidence type="ECO:0000256" key="1">
    <source>
        <dbReference type="SAM" id="Phobius"/>
    </source>
</evidence>
<feature type="transmembrane region" description="Helical" evidence="1">
    <location>
        <begin position="138"/>
        <end position="165"/>
    </location>
</feature>
<name>A0A7J4JF89_9ARCH</name>